<dbReference type="AlphaFoldDB" id="A0ABC8UEA3"/>
<feature type="region of interest" description="Disordered" evidence="1">
    <location>
        <begin position="499"/>
        <end position="522"/>
    </location>
</feature>
<feature type="region of interest" description="Disordered" evidence="1">
    <location>
        <begin position="1146"/>
        <end position="1205"/>
    </location>
</feature>
<evidence type="ECO:0000256" key="1">
    <source>
        <dbReference type="SAM" id="MobiDB-lite"/>
    </source>
</evidence>
<protein>
    <submittedName>
        <fullName evidence="2">Uncharacterized protein</fullName>
    </submittedName>
</protein>
<dbReference type="Proteomes" id="UP001642360">
    <property type="component" value="Unassembled WGS sequence"/>
</dbReference>
<gene>
    <name evidence="2" type="ORF">ILEXP_LOCUS48697</name>
</gene>
<feature type="region of interest" description="Disordered" evidence="1">
    <location>
        <begin position="263"/>
        <end position="283"/>
    </location>
</feature>
<dbReference type="PANTHER" id="PTHR34536:SF18">
    <property type="match status" value="1"/>
</dbReference>
<sequence>MSLSGSEKLGDSVLGCHFGNKAEHTPIKKRRFLFRSPSPPLRIPSSCSEETERLPKSQHASGQGFLMSPISNCQSAASASAVDLGQIVASDQTVDGKKSVKGNELIGDEALSGISILAALACSNNLEDIEDGSGAESSEREGPGEILMKDEAKEDLVGSVKLSAEGNGSFISPEGADTLGMDSYSPNGFPLENISERTSLPNNSVAGSDGLSNKKDQGTIRTHESCARGNRLHWDLNTLMDEWESPFECHHLSSAPNVADCQPDCVDDGSHSDEKENLEGNDRYGSARNVKFSTQTCETSSCQHLVCVDSSLDYSVAPKADRFTCTSVSKENCNAASTGFDFVKIGHDRVADIRTCGTVSSIYQVEKQNASVFSVVFSDKATSEIDNNQNKHGGDANQNSGLCDDGNALKDMSGLETGHSLRNEPLDDFKENTGFELDEGRFSHSHTNVEVSTSVPPFLGSQPVVEARNKVQHSKASSDHDNADSDMLMHVDDEKLPANTSLGKSVLPPCTLSSHDMRRSGSNDLVSNSDNVILKGHLNDGCVFDVSQGDPHFDKENELELDYDSQYEDGELRDSDIFTWEEYDGEDGETERLDYGSNDSDYNNWGSEKAQASNVQFSPGRSSRKTSRPDLRVQMPEKVDSNNKESGSGTKGGIRHNENNDRRDKLKESSETAELKVKMSGGDPMPESRKCSRDAKIWLRGESILKSSSARNPKSGLRAEDRETTADGSRAHRRYLSSFVERTASCSVLRRGRLPMQGSCPKDAEYSNPRSERECCTPNPFLRGRYSMQSHAKGRGGYRWADSLEGYRGSKYHHSPTYRGATGFHRSRPEDIAFDGTNTKERGASHNFHRPLRSRLPADREEAFRMRLGFRPTRERSPDRCLTPGRGMSVKYGAQMDGAPRRRFYGSANDCIETSLYYSHSSLGRRRRSFSPFGKKEIFHARRSNSKSPSRSRTRSPISLKSPGGRSGDGFAGSLGFKNRSRSNCRADARMPRVRSPHHKSGFVTDHVASFVSLPRNHGSPPPNSRWSGYKRRSSVLDRRSPGRIGPRDNRFDLLDPLLKPKSNEYSKSVYPRRFSEFNGLGRGRPQYEHEGNDDDKHEYRYGFIHPARRHDMDRSVKQFCDDDEDGCNMAHVSCNMDATDFQMRESDKADSMRSESRMCDLPKRSREERGPAIIDCGDGRYNANSKTFGTQEGDEDEASRRGPS</sequence>
<feature type="region of interest" description="Disordered" evidence="1">
    <location>
        <begin position="167"/>
        <end position="219"/>
    </location>
</feature>
<feature type="region of interest" description="Disordered" evidence="1">
    <location>
        <begin position="1014"/>
        <end position="1049"/>
    </location>
</feature>
<feature type="region of interest" description="Disordered" evidence="1">
    <location>
        <begin position="706"/>
        <end position="730"/>
    </location>
</feature>
<feature type="region of interest" description="Disordered" evidence="1">
    <location>
        <begin position="934"/>
        <end position="1002"/>
    </location>
</feature>
<feature type="region of interest" description="Disordered" evidence="1">
    <location>
        <begin position="586"/>
        <end position="691"/>
    </location>
</feature>
<feature type="region of interest" description="Disordered" evidence="1">
    <location>
        <begin position="33"/>
        <end position="61"/>
    </location>
</feature>
<organism evidence="2 3">
    <name type="scientific">Ilex paraguariensis</name>
    <name type="common">yerba mate</name>
    <dbReference type="NCBI Taxonomy" id="185542"/>
    <lineage>
        <taxon>Eukaryota</taxon>
        <taxon>Viridiplantae</taxon>
        <taxon>Streptophyta</taxon>
        <taxon>Embryophyta</taxon>
        <taxon>Tracheophyta</taxon>
        <taxon>Spermatophyta</taxon>
        <taxon>Magnoliopsida</taxon>
        <taxon>eudicotyledons</taxon>
        <taxon>Gunneridae</taxon>
        <taxon>Pentapetalae</taxon>
        <taxon>asterids</taxon>
        <taxon>campanulids</taxon>
        <taxon>Aquifoliales</taxon>
        <taxon>Aquifoliaceae</taxon>
        <taxon>Ilex</taxon>
    </lineage>
</organism>
<accession>A0ABC8UEA3</accession>
<feature type="compositionally biased region" description="Basic and acidic residues" evidence="1">
    <location>
        <begin position="268"/>
        <end position="282"/>
    </location>
</feature>
<dbReference type="PANTHER" id="PTHR34536">
    <property type="entry name" value="DENTIN SIALOPHOSPHOPROTEIN-LIKE PROTEIN"/>
    <property type="match status" value="1"/>
</dbReference>
<feature type="compositionally biased region" description="Basic and acidic residues" evidence="1">
    <location>
        <begin position="655"/>
        <end position="677"/>
    </location>
</feature>
<feature type="compositionally biased region" description="Basic and acidic residues" evidence="1">
    <location>
        <begin position="1146"/>
        <end position="1171"/>
    </location>
</feature>
<reference evidence="2 3" key="1">
    <citation type="submission" date="2024-02" db="EMBL/GenBank/DDBJ databases">
        <authorList>
            <person name="Vignale AGUSTIN F."/>
            <person name="Sosa J E."/>
            <person name="Modenutti C."/>
        </authorList>
    </citation>
    <scope>NUCLEOTIDE SEQUENCE [LARGE SCALE GENOMIC DNA]</scope>
</reference>
<evidence type="ECO:0000313" key="2">
    <source>
        <dbReference type="EMBL" id="CAK9178770.1"/>
    </source>
</evidence>
<keyword evidence="3" id="KW-1185">Reference proteome</keyword>
<proteinExistence type="predicted"/>
<feature type="compositionally biased region" description="Basic and acidic residues" evidence="1">
    <location>
        <begin position="627"/>
        <end position="643"/>
    </location>
</feature>
<feature type="compositionally biased region" description="Basic and acidic residues" evidence="1">
    <location>
        <begin position="1035"/>
        <end position="1049"/>
    </location>
</feature>
<dbReference type="EMBL" id="CAUOFW020007313">
    <property type="protein sequence ID" value="CAK9178770.1"/>
    <property type="molecule type" value="Genomic_DNA"/>
</dbReference>
<comment type="caution">
    <text evidence="2">The sequence shown here is derived from an EMBL/GenBank/DDBJ whole genome shotgun (WGS) entry which is preliminary data.</text>
</comment>
<name>A0ABC8UEA3_9AQUA</name>
<feature type="compositionally biased region" description="Basic residues" evidence="1">
    <location>
        <begin position="941"/>
        <end position="954"/>
    </location>
</feature>
<evidence type="ECO:0000313" key="3">
    <source>
        <dbReference type="Proteomes" id="UP001642360"/>
    </source>
</evidence>
<feature type="compositionally biased region" description="Polar residues" evidence="1">
    <location>
        <begin position="597"/>
        <end position="621"/>
    </location>
</feature>
<feature type="compositionally biased region" description="Polar residues" evidence="1">
    <location>
        <begin position="196"/>
        <end position="206"/>
    </location>
</feature>
<feature type="compositionally biased region" description="Basic residues" evidence="1">
    <location>
        <begin position="992"/>
        <end position="1001"/>
    </location>
</feature>